<dbReference type="CDD" id="cd13961">
    <property type="entry name" value="PT_UbiA_DGGGPS"/>
    <property type="match status" value="1"/>
</dbReference>
<evidence type="ECO:0000256" key="1">
    <source>
        <dbReference type="ARBA" id="ARBA00004141"/>
    </source>
</evidence>
<feature type="transmembrane region" description="Helical" evidence="6">
    <location>
        <begin position="160"/>
        <end position="177"/>
    </location>
</feature>
<dbReference type="PANTHER" id="PTHR42723">
    <property type="entry name" value="CHLOROPHYLL SYNTHASE"/>
    <property type="match status" value="1"/>
</dbReference>
<evidence type="ECO:0000256" key="2">
    <source>
        <dbReference type="ARBA" id="ARBA00022475"/>
    </source>
</evidence>
<name>A0A0H4W201_9BACT</name>
<protein>
    <submittedName>
        <fullName evidence="7">Prenyltransferase</fullName>
    </submittedName>
</protein>
<dbReference type="PATRIC" id="fig|1379910.4.peg.114"/>
<organism evidence="7 8">
    <name type="scientific">Rufibacter radiotolerans</name>
    <dbReference type="NCBI Taxonomy" id="1379910"/>
    <lineage>
        <taxon>Bacteria</taxon>
        <taxon>Pseudomonadati</taxon>
        <taxon>Bacteroidota</taxon>
        <taxon>Cytophagia</taxon>
        <taxon>Cytophagales</taxon>
        <taxon>Hymenobacteraceae</taxon>
        <taxon>Rufibacter</taxon>
    </lineage>
</organism>
<dbReference type="AlphaFoldDB" id="A0A0H4W201"/>
<keyword evidence="4 6" id="KW-1133">Transmembrane helix</keyword>
<dbReference type="KEGG" id="ruf:TH63_00550"/>
<dbReference type="InterPro" id="IPR044878">
    <property type="entry name" value="UbiA_sf"/>
</dbReference>
<dbReference type="Proteomes" id="UP000036458">
    <property type="component" value="Chromosome"/>
</dbReference>
<sequence>MKKFLSLIRFPNLVIMVLAQLLVRKYLVFPERTLWQSLSWPFAVLLLATVCIAAAGYIINDYYDVKIDRINKPERIVVGKSLTRRKAMMIHLYLSSLGVVLGALLGLKIGLVLLGVALLLWGYSAQFKKRPFIGNFTIALLAAAIVLVVPLQAGQPSKSAWAYAVFAFLISLIREIIKDMEDVQGDASFRCRTLPIVLGLPKTKWVLYFLAMLFLLFTATVMFYRQQGPLFVMYLFIGVMLPTLVLLRQLFYADRKREFAHLSWLCKAIMVTGICSMLVLH</sequence>
<evidence type="ECO:0000256" key="4">
    <source>
        <dbReference type="ARBA" id="ARBA00022989"/>
    </source>
</evidence>
<dbReference type="EMBL" id="CP010777">
    <property type="protein sequence ID" value="AKQ44466.1"/>
    <property type="molecule type" value="Genomic_DNA"/>
</dbReference>
<feature type="transmembrane region" description="Helical" evidence="6">
    <location>
        <begin position="259"/>
        <end position="280"/>
    </location>
</feature>
<dbReference type="InterPro" id="IPR000537">
    <property type="entry name" value="UbiA_prenyltransferase"/>
</dbReference>
<feature type="transmembrane region" description="Helical" evidence="6">
    <location>
        <begin position="205"/>
        <end position="224"/>
    </location>
</feature>
<dbReference type="Gene3D" id="1.10.357.140">
    <property type="entry name" value="UbiA prenyltransferase"/>
    <property type="match status" value="1"/>
</dbReference>
<dbReference type="Gene3D" id="1.20.120.1780">
    <property type="entry name" value="UbiA prenyltransferase"/>
    <property type="match status" value="1"/>
</dbReference>
<keyword evidence="7" id="KW-0808">Transferase</keyword>
<keyword evidence="3 6" id="KW-0812">Transmembrane</keyword>
<feature type="transmembrane region" description="Helical" evidence="6">
    <location>
        <begin position="39"/>
        <end position="59"/>
    </location>
</feature>
<dbReference type="Pfam" id="PF01040">
    <property type="entry name" value="UbiA"/>
    <property type="match status" value="1"/>
</dbReference>
<accession>A0A0H4W201</accession>
<dbReference type="STRING" id="1379910.TH63_00550"/>
<feature type="transmembrane region" description="Helical" evidence="6">
    <location>
        <begin position="90"/>
        <end position="120"/>
    </location>
</feature>
<dbReference type="GO" id="GO:0016020">
    <property type="term" value="C:membrane"/>
    <property type="evidence" value="ECO:0007669"/>
    <property type="project" value="UniProtKB-SubCell"/>
</dbReference>
<evidence type="ECO:0000256" key="5">
    <source>
        <dbReference type="ARBA" id="ARBA00023136"/>
    </source>
</evidence>
<comment type="subcellular location">
    <subcellularLocation>
        <location evidence="1">Membrane</location>
        <topology evidence="1">Multi-pass membrane protein</topology>
    </subcellularLocation>
</comment>
<dbReference type="OrthoDB" id="9811562at2"/>
<dbReference type="InterPro" id="IPR050475">
    <property type="entry name" value="Prenyltransferase_related"/>
</dbReference>
<reference evidence="7 8" key="1">
    <citation type="submission" date="2015-01" db="EMBL/GenBank/DDBJ databases">
        <title>Rufibacter sp./DG31D/ whole genome sequencing.</title>
        <authorList>
            <person name="Kim M.K."/>
            <person name="Srinivasan S."/>
            <person name="Lee J.-J."/>
        </authorList>
    </citation>
    <scope>NUCLEOTIDE SEQUENCE [LARGE SCALE GENOMIC DNA]</scope>
    <source>
        <strain evidence="7 8">DG31D</strain>
    </source>
</reference>
<evidence type="ECO:0000313" key="8">
    <source>
        <dbReference type="Proteomes" id="UP000036458"/>
    </source>
</evidence>
<keyword evidence="8" id="KW-1185">Reference proteome</keyword>
<dbReference type="RefSeq" id="WP_048919205.1">
    <property type="nucleotide sequence ID" value="NZ_CP010777.1"/>
</dbReference>
<dbReference type="PANTHER" id="PTHR42723:SF1">
    <property type="entry name" value="CHLOROPHYLL SYNTHASE, CHLOROPLASTIC"/>
    <property type="match status" value="1"/>
</dbReference>
<dbReference type="GO" id="GO:0016765">
    <property type="term" value="F:transferase activity, transferring alkyl or aryl (other than methyl) groups"/>
    <property type="evidence" value="ECO:0007669"/>
    <property type="project" value="InterPro"/>
</dbReference>
<feature type="transmembrane region" description="Helical" evidence="6">
    <location>
        <begin position="132"/>
        <end position="153"/>
    </location>
</feature>
<gene>
    <name evidence="7" type="ORF">TH63_00550</name>
</gene>
<feature type="transmembrane region" description="Helical" evidence="6">
    <location>
        <begin position="7"/>
        <end position="27"/>
    </location>
</feature>
<feature type="transmembrane region" description="Helical" evidence="6">
    <location>
        <begin position="231"/>
        <end position="253"/>
    </location>
</feature>
<keyword evidence="5 6" id="KW-0472">Membrane</keyword>
<proteinExistence type="predicted"/>
<evidence type="ECO:0000256" key="6">
    <source>
        <dbReference type="SAM" id="Phobius"/>
    </source>
</evidence>
<keyword evidence="2" id="KW-1003">Cell membrane</keyword>
<evidence type="ECO:0000313" key="7">
    <source>
        <dbReference type="EMBL" id="AKQ44466.1"/>
    </source>
</evidence>
<evidence type="ECO:0000256" key="3">
    <source>
        <dbReference type="ARBA" id="ARBA00022692"/>
    </source>
</evidence>